<accession>A0A151ZHH7</accession>
<reference evidence="1 2" key="1">
    <citation type="submission" date="2015-12" db="EMBL/GenBank/DDBJ databases">
        <title>Dictyostelia acquired genes for synthesis and detection of signals that induce cell-type specialization by lateral gene transfer from prokaryotes.</title>
        <authorList>
            <person name="Gloeckner G."/>
            <person name="Schaap P."/>
        </authorList>
    </citation>
    <scope>NUCLEOTIDE SEQUENCE [LARGE SCALE GENOMIC DNA]</scope>
    <source>
        <strain evidence="1 2">TK</strain>
    </source>
</reference>
<dbReference type="Proteomes" id="UP000076078">
    <property type="component" value="Unassembled WGS sequence"/>
</dbReference>
<keyword evidence="2" id="KW-1185">Reference proteome</keyword>
<evidence type="ECO:0000313" key="2">
    <source>
        <dbReference type="Proteomes" id="UP000076078"/>
    </source>
</evidence>
<comment type="caution">
    <text evidence="1">The sequence shown here is derived from an EMBL/GenBank/DDBJ whole genome shotgun (WGS) entry which is preliminary data.</text>
</comment>
<organism evidence="1 2">
    <name type="scientific">Tieghemostelium lacteum</name>
    <name type="common">Slime mold</name>
    <name type="synonym">Dictyostelium lacteum</name>
    <dbReference type="NCBI Taxonomy" id="361077"/>
    <lineage>
        <taxon>Eukaryota</taxon>
        <taxon>Amoebozoa</taxon>
        <taxon>Evosea</taxon>
        <taxon>Eumycetozoa</taxon>
        <taxon>Dictyostelia</taxon>
        <taxon>Dictyosteliales</taxon>
        <taxon>Raperosteliaceae</taxon>
        <taxon>Tieghemostelium</taxon>
    </lineage>
</organism>
<sequence>MTDPLGTLNNSLSFVKSIYDVGKDIHTFTHNTRVITQVYGHYFVYKYTVNNENLIDIVLEIGYKIGDSGKPTSTFTYHYEIATDVKNANNLFDLISDKESSLSKVLKSSLEALSNKLLKKYMYEKSWLIFNKKCQKRIEAVERDIQRIVVTPILLTEYNIGFTLKQDVTVYTKFSQIDKDSINEGKKKSQALQA</sequence>
<dbReference type="InParanoid" id="A0A151ZHH7"/>
<dbReference type="EMBL" id="LODT01000028">
    <property type="protein sequence ID" value="KYQ93413.1"/>
    <property type="molecule type" value="Genomic_DNA"/>
</dbReference>
<gene>
    <name evidence="1" type="ORF">DLAC_06101</name>
</gene>
<proteinExistence type="predicted"/>
<dbReference type="AlphaFoldDB" id="A0A151ZHH7"/>
<evidence type="ECO:0000313" key="1">
    <source>
        <dbReference type="EMBL" id="KYQ93413.1"/>
    </source>
</evidence>
<name>A0A151ZHH7_TIELA</name>
<protein>
    <submittedName>
        <fullName evidence="1">Uncharacterized protein</fullName>
    </submittedName>
</protein>